<name>A0A835UAF4_VANPL</name>
<accession>A0A835UAF4</accession>
<evidence type="ECO:0000313" key="3">
    <source>
        <dbReference type="Proteomes" id="UP000639772"/>
    </source>
</evidence>
<protein>
    <submittedName>
        <fullName evidence="2">Uncharacterized protein</fullName>
    </submittedName>
</protein>
<evidence type="ECO:0000256" key="1">
    <source>
        <dbReference type="SAM" id="Phobius"/>
    </source>
</evidence>
<gene>
    <name evidence="2" type="ORF">HPP92_025259</name>
</gene>
<feature type="transmembrane region" description="Helical" evidence="1">
    <location>
        <begin position="132"/>
        <end position="153"/>
    </location>
</feature>
<evidence type="ECO:0000313" key="2">
    <source>
        <dbReference type="EMBL" id="KAG0453955.1"/>
    </source>
</evidence>
<comment type="caution">
    <text evidence="2">The sequence shown here is derived from an EMBL/GenBank/DDBJ whole genome shotgun (WGS) entry which is preliminary data.</text>
</comment>
<proteinExistence type="predicted"/>
<dbReference type="PANTHER" id="PTHR31721:SF4">
    <property type="entry name" value="OS06G0710300 PROTEIN"/>
    <property type="match status" value="1"/>
</dbReference>
<dbReference type="AlphaFoldDB" id="A0A835UAF4"/>
<dbReference type="PANTHER" id="PTHR31721">
    <property type="entry name" value="OS06G0710300 PROTEIN"/>
    <property type="match status" value="1"/>
</dbReference>
<dbReference type="Proteomes" id="UP000639772">
    <property type="component" value="Unassembled WGS sequence"/>
</dbReference>
<keyword evidence="1" id="KW-0472">Membrane</keyword>
<reference evidence="2 3" key="1">
    <citation type="journal article" date="2020" name="Nat. Food">
        <title>A phased Vanilla planifolia genome enables genetic improvement of flavour and production.</title>
        <authorList>
            <person name="Hasing T."/>
            <person name="Tang H."/>
            <person name="Brym M."/>
            <person name="Khazi F."/>
            <person name="Huang T."/>
            <person name="Chambers A.H."/>
        </authorList>
    </citation>
    <scope>NUCLEOTIDE SEQUENCE [LARGE SCALE GENOMIC DNA]</scope>
    <source>
        <tissue evidence="2">Leaf</tissue>
    </source>
</reference>
<sequence>MVSIPTKSAFTLQISPSTIRLSQVFHSFSPSIFTAYSSRKMAFVRSAFASLPPPVASALRADASGAASDGPLIWEERIEKGIYRCRFLTFFGVLGSLMGSVICYLKGCVYVMNSITEYFSNGGKVIFMLVEAIDIYLIGTVMLVFGMGLYELFISNFDVAKNSSHGSSFIGLFKLPERPKWLEIQSVQELKTKLGHVIVLVLLIGLFDKSDNNNGLWEVKGDWRRHVIAEVTSIFFPLTFVSLKSRK</sequence>
<dbReference type="OrthoDB" id="2020089at2759"/>
<dbReference type="EMBL" id="JADCNM010000014">
    <property type="protein sequence ID" value="KAG0453955.1"/>
    <property type="molecule type" value="Genomic_DNA"/>
</dbReference>
<dbReference type="InterPro" id="IPR005134">
    <property type="entry name" value="UPF0114"/>
</dbReference>
<keyword evidence="1" id="KW-1133">Transmembrane helix</keyword>
<keyword evidence="1" id="KW-0812">Transmembrane</keyword>
<feature type="transmembrane region" description="Helical" evidence="1">
    <location>
        <begin position="87"/>
        <end position="112"/>
    </location>
</feature>
<dbReference type="Pfam" id="PF03350">
    <property type="entry name" value="UPF0114"/>
    <property type="match status" value="1"/>
</dbReference>
<organism evidence="2 3">
    <name type="scientific">Vanilla planifolia</name>
    <name type="common">Vanilla</name>
    <dbReference type="NCBI Taxonomy" id="51239"/>
    <lineage>
        <taxon>Eukaryota</taxon>
        <taxon>Viridiplantae</taxon>
        <taxon>Streptophyta</taxon>
        <taxon>Embryophyta</taxon>
        <taxon>Tracheophyta</taxon>
        <taxon>Spermatophyta</taxon>
        <taxon>Magnoliopsida</taxon>
        <taxon>Liliopsida</taxon>
        <taxon>Asparagales</taxon>
        <taxon>Orchidaceae</taxon>
        <taxon>Vanilloideae</taxon>
        <taxon>Vanilleae</taxon>
        <taxon>Vanilla</taxon>
    </lineage>
</organism>